<comment type="cofactor">
    <cofactor evidence="1">
        <name>Mg(2+)</name>
        <dbReference type="ChEBI" id="CHEBI:18420"/>
    </cofactor>
</comment>
<evidence type="ECO:0000256" key="1">
    <source>
        <dbReference type="ARBA" id="ARBA00001946"/>
    </source>
</evidence>
<organism evidence="10 11">
    <name type="scientific">Micrococcoides hystricis</name>
    <dbReference type="NCBI Taxonomy" id="1572761"/>
    <lineage>
        <taxon>Bacteria</taxon>
        <taxon>Bacillati</taxon>
        <taxon>Actinomycetota</taxon>
        <taxon>Actinomycetes</taxon>
        <taxon>Micrococcales</taxon>
        <taxon>Micrococcaceae</taxon>
        <taxon>Micrococcoides</taxon>
    </lineage>
</organism>
<evidence type="ECO:0000256" key="2">
    <source>
        <dbReference type="ARBA" id="ARBA00009959"/>
    </source>
</evidence>
<evidence type="ECO:0000256" key="6">
    <source>
        <dbReference type="ARBA" id="ARBA00022801"/>
    </source>
</evidence>
<dbReference type="InterPro" id="IPR019199">
    <property type="entry name" value="Virulence_VapD/CRISPR_Cas2"/>
</dbReference>
<evidence type="ECO:0000313" key="11">
    <source>
        <dbReference type="Proteomes" id="UP001589862"/>
    </source>
</evidence>
<evidence type="ECO:0000313" key="10">
    <source>
        <dbReference type="EMBL" id="MFC0582176.1"/>
    </source>
</evidence>
<reference evidence="10 11" key="1">
    <citation type="submission" date="2024-09" db="EMBL/GenBank/DDBJ databases">
        <authorList>
            <person name="Sun Q."/>
            <person name="Mori K."/>
        </authorList>
    </citation>
    <scope>NUCLEOTIDE SEQUENCE [LARGE SCALE GENOMIC DNA]</scope>
    <source>
        <strain evidence="10 11">NCAIM B.02604</strain>
    </source>
</reference>
<sequence>MLTMFDLPVKTAVQRRDATEYRKSLVNLGFAMVQLSVYSKYLPTAAQSTRLLRLITYNIPAGGAVRVYRLSDTQWHGSTVFFGDIEIEPEKEPPQLFLF</sequence>
<dbReference type="SUPFAM" id="SSF143430">
    <property type="entry name" value="TTP0101/SSO1404-like"/>
    <property type="match status" value="1"/>
</dbReference>
<dbReference type="NCBIfam" id="TIGR01573">
    <property type="entry name" value="cas2"/>
    <property type="match status" value="1"/>
</dbReference>
<comment type="caution">
    <text evidence="9">Lacks conserved residue(s) required for the propagation of feature annotation.</text>
</comment>
<keyword evidence="3 9" id="KW-0540">Nuclease</keyword>
<keyword evidence="7" id="KW-0460">Magnesium</keyword>
<dbReference type="Pfam" id="PF09827">
    <property type="entry name" value="CRISPR_Cas2"/>
    <property type="match status" value="1"/>
</dbReference>
<dbReference type="InterPro" id="IPR021127">
    <property type="entry name" value="CRISPR_associated_Cas2"/>
</dbReference>
<evidence type="ECO:0000256" key="8">
    <source>
        <dbReference type="ARBA" id="ARBA00023118"/>
    </source>
</evidence>
<dbReference type="GO" id="GO:0004519">
    <property type="term" value="F:endonuclease activity"/>
    <property type="evidence" value="ECO:0007669"/>
    <property type="project" value="UniProtKB-KW"/>
</dbReference>
<dbReference type="EC" id="3.1.-.-" evidence="9"/>
<comment type="subunit">
    <text evidence="9">Homodimer, forms a heterotetramer with a Cas1 homodimer.</text>
</comment>
<proteinExistence type="inferred from homology"/>
<keyword evidence="6 9" id="KW-0378">Hydrolase</keyword>
<dbReference type="EMBL" id="JBHLUB010000029">
    <property type="protein sequence ID" value="MFC0582176.1"/>
    <property type="molecule type" value="Genomic_DNA"/>
</dbReference>
<evidence type="ECO:0000256" key="3">
    <source>
        <dbReference type="ARBA" id="ARBA00022722"/>
    </source>
</evidence>
<keyword evidence="5 9" id="KW-0255">Endonuclease</keyword>
<gene>
    <name evidence="9 10" type="primary">cas2</name>
    <name evidence="10" type="ORF">ACFFFR_07240</name>
</gene>
<keyword evidence="8 9" id="KW-0051">Antiviral defense</keyword>
<comment type="caution">
    <text evidence="10">The sequence shown here is derived from an EMBL/GenBank/DDBJ whole genome shotgun (WGS) entry which is preliminary data.</text>
</comment>
<evidence type="ECO:0000256" key="7">
    <source>
        <dbReference type="ARBA" id="ARBA00022842"/>
    </source>
</evidence>
<keyword evidence="11" id="KW-1185">Reference proteome</keyword>
<evidence type="ECO:0000256" key="9">
    <source>
        <dbReference type="HAMAP-Rule" id="MF_01471"/>
    </source>
</evidence>
<dbReference type="HAMAP" id="MF_01471">
    <property type="entry name" value="Cas2"/>
    <property type="match status" value="1"/>
</dbReference>
<dbReference type="Proteomes" id="UP001589862">
    <property type="component" value="Unassembled WGS sequence"/>
</dbReference>
<evidence type="ECO:0000256" key="5">
    <source>
        <dbReference type="ARBA" id="ARBA00022759"/>
    </source>
</evidence>
<accession>A0ABV6PAN0</accession>
<protein>
    <recommendedName>
        <fullName evidence="9">CRISPR-associated endoribonuclease Cas2</fullName>
        <ecNumber evidence="9">3.1.-.-</ecNumber>
    </recommendedName>
</protein>
<comment type="function">
    <text evidence="9">CRISPR (clustered regularly interspaced short palindromic repeat), is an adaptive immune system that provides protection against mobile genetic elements (viruses, transposable elements and conjugative plasmids). CRISPR clusters contain sequences complementary to antecedent mobile elements and target invading nucleic acids. CRISPR clusters are transcribed and processed into CRISPR RNA (crRNA). Functions as a ssRNA-specific endoribonuclease. Involved in the integration of spacer DNA into the CRISPR cassette.</text>
</comment>
<evidence type="ECO:0000256" key="4">
    <source>
        <dbReference type="ARBA" id="ARBA00022723"/>
    </source>
</evidence>
<keyword evidence="4" id="KW-0479">Metal-binding</keyword>
<name>A0ABV6PAN0_9MICC</name>
<comment type="similarity">
    <text evidence="2 9">Belongs to the CRISPR-associated endoribonuclease Cas2 protein family.</text>
</comment>